<organism evidence="1 2">
    <name type="scientific">Coccidioides immitis RMSCC 3703</name>
    <dbReference type="NCBI Taxonomy" id="454286"/>
    <lineage>
        <taxon>Eukaryota</taxon>
        <taxon>Fungi</taxon>
        <taxon>Dikarya</taxon>
        <taxon>Ascomycota</taxon>
        <taxon>Pezizomycotina</taxon>
        <taxon>Eurotiomycetes</taxon>
        <taxon>Eurotiomycetidae</taxon>
        <taxon>Onygenales</taxon>
        <taxon>Onygenaceae</taxon>
        <taxon>Coccidioides</taxon>
    </lineage>
</organism>
<dbReference type="OrthoDB" id="71302at2759"/>
<dbReference type="Proteomes" id="UP000054559">
    <property type="component" value="Unassembled WGS sequence"/>
</dbReference>
<dbReference type="AlphaFoldDB" id="A0A0J8R910"/>
<dbReference type="EMBL" id="DS268186">
    <property type="protein sequence ID" value="KMU80258.1"/>
    <property type="molecule type" value="Genomic_DNA"/>
</dbReference>
<accession>A0A0J8R910</accession>
<reference evidence="2" key="1">
    <citation type="journal article" date="2010" name="Genome Res.">
        <title>Population genomic sequencing of Coccidioides fungi reveals recent hybridization and transposon control.</title>
        <authorList>
            <person name="Neafsey D.E."/>
            <person name="Barker B.M."/>
            <person name="Sharpton T.J."/>
            <person name="Stajich J.E."/>
            <person name="Park D.J."/>
            <person name="Whiston E."/>
            <person name="Hung C.-Y."/>
            <person name="McMahan C."/>
            <person name="White J."/>
            <person name="Sykes S."/>
            <person name="Heiman D."/>
            <person name="Young S."/>
            <person name="Zeng Q."/>
            <person name="Abouelleil A."/>
            <person name="Aftuck L."/>
            <person name="Bessette D."/>
            <person name="Brown A."/>
            <person name="FitzGerald M."/>
            <person name="Lui A."/>
            <person name="Macdonald J.P."/>
            <person name="Priest M."/>
            <person name="Orbach M.J."/>
            <person name="Galgiani J.N."/>
            <person name="Kirkland T.N."/>
            <person name="Cole G.T."/>
            <person name="Birren B.W."/>
            <person name="Henn M.R."/>
            <person name="Taylor J.W."/>
            <person name="Rounsley S.D."/>
        </authorList>
    </citation>
    <scope>NUCLEOTIDE SEQUENCE [LARGE SCALE GENOMIC DNA]</scope>
    <source>
        <strain evidence="2">RMSCC 3703</strain>
    </source>
</reference>
<protein>
    <submittedName>
        <fullName evidence="1">Uncharacterized protein</fullName>
    </submittedName>
</protein>
<proteinExistence type="predicted"/>
<gene>
    <name evidence="1" type="ORF">CISG_08364</name>
</gene>
<evidence type="ECO:0000313" key="2">
    <source>
        <dbReference type="Proteomes" id="UP000054559"/>
    </source>
</evidence>
<evidence type="ECO:0000313" key="1">
    <source>
        <dbReference type="EMBL" id="KMU80258.1"/>
    </source>
</evidence>
<name>A0A0J8R910_COCIT</name>
<dbReference type="STRING" id="454286.A0A0J8R910"/>
<sequence>MPGVHGHNSTAAAVYAAREAQSISHSKPPVVLLSGIPKEKIITKKSNDVAARL</sequence>